<accession>A0A9D9I4F0</accession>
<comment type="subunit">
    <text evidence="5">Forms a complex with TatA.</text>
</comment>
<comment type="subcellular location">
    <subcellularLocation>
        <location evidence="5">Cell membrane</location>
        <topology evidence="5">Multi-pass membrane protein</topology>
    </subcellularLocation>
    <subcellularLocation>
        <location evidence="1">Membrane</location>
        <topology evidence="1">Multi-pass membrane protein</topology>
    </subcellularLocation>
</comment>
<reference evidence="6" key="2">
    <citation type="journal article" date="2021" name="PeerJ">
        <title>Extensive microbial diversity within the chicken gut microbiome revealed by metagenomics and culture.</title>
        <authorList>
            <person name="Gilroy R."/>
            <person name="Ravi A."/>
            <person name="Getino M."/>
            <person name="Pursley I."/>
            <person name="Horton D.L."/>
            <person name="Alikhan N.F."/>
            <person name="Baker D."/>
            <person name="Gharbi K."/>
            <person name="Hall N."/>
            <person name="Watson M."/>
            <person name="Adriaenssens E.M."/>
            <person name="Foster-Nyarko E."/>
            <person name="Jarju S."/>
            <person name="Secka A."/>
            <person name="Antonio M."/>
            <person name="Oren A."/>
            <person name="Chaudhuri R.R."/>
            <person name="La Ragione R."/>
            <person name="Hildebrand F."/>
            <person name="Pallen M.J."/>
        </authorList>
    </citation>
    <scope>NUCLEOTIDE SEQUENCE</scope>
    <source>
        <strain evidence="6">10037</strain>
    </source>
</reference>
<dbReference type="InterPro" id="IPR002033">
    <property type="entry name" value="TatC"/>
</dbReference>
<feature type="transmembrane region" description="Helical" evidence="5">
    <location>
        <begin position="175"/>
        <end position="201"/>
    </location>
</feature>
<keyword evidence="5" id="KW-1003">Cell membrane</keyword>
<dbReference type="GO" id="GO:0065002">
    <property type="term" value="P:intracellular protein transmembrane transport"/>
    <property type="evidence" value="ECO:0007669"/>
    <property type="project" value="TreeGrafter"/>
</dbReference>
<protein>
    <recommendedName>
        <fullName evidence="5">Sec-independent protein translocase protein TatC</fullName>
    </recommendedName>
</protein>
<evidence type="ECO:0000313" key="6">
    <source>
        <dbReference type="EMBL" id="MBO8465430.1"/>
    </source>
</evidence>
<dbReference type="AlphaFoldDB" id="A0A9D9I4F0"/>
<comment type="similarity">
    <text evidence="5">Belongs to the TatC family.</text>
</comment>
<dbReference type="Pfam" id="PF00902">
    <property type="entry name" value="TatC"/>
    <property type="match status" value="1"/>
</dbReference>
<evidence type="ECO:0000256" key="1">
    <source>
        <dbReference type="ARBA" id="ARBA00004141"/>
    </source>
</evidence>
<evidence type="ECO:0000256" key="5">
    <source>
        <dbReference type="HAMAP-Rule" id="MF_00902"/>
    </source>
</evidence>
<evidence type="ECO:0000256" key="2">
    <source>
        <dbReference type="ARBA" id="ARBA00022692"/>
    </source>
</evidence>
<dbReference type="HAMAP" id="MF_00902">
    <property type="entry name" value="TatC"/>
    <property type="match status" value="1"/>
</dbReference>
<dbReference type="GO" id="GO:0009977">
    <property type="term" value="F:proton motive force dependent protein transmembrane transporter activity"/>
    <property type="evidence" value="ECO:0007669"/>
    <property type="project" value="TreeGrafter"/>
</dbReference>
<keyword evidence="5" id="KW-0813">Transport</keyword>
<dbReference type="Proteomes" id="UP000823597">
    <property type="component" value="Unassembled WGS sequence"/>
</dbReference>
<keyword evidence="5" id="KW-0811">Translocation</keyword>
<organism evidence="6 7">
    <name type="scientific">Candidatus Merdivivens pullistercoris</name>
    <dbReference type="NCBI Taxonomy" id="2840873"/>
    <lineage>
        <taxon>Bacteria</taxon>
        <taxon>Pseudomonadati</taxon>
        <taxon>Bacteroidota</taxon>
        <taxon>Bacteroidia</taxon>
        <taxon>Bacteroidales</taxon>
        <taxon>Muribaculaceae</taxon>
        <taxon>Muribaculaceae incertae sedis</taxon>
        <taxon>Candidatus Merdivivens</taxon>
    </lineage>
</organism>
<comment type="caution">
    <text evidence="5">Lacks conserved residue(s) required for the propagation of feature annotation.</text>
</comment>
<name>A0A9D9I4F0_9BACT</name>
<reference evidence="6" key="1">
    <citation type="submission" date="2020-10" db="EMBL/GenBank/DDBJ databases">
        <authorList>
            <person name="Gilroy R."/>
        </authorList>
    </citation>
    <scope>NUCLEOTIDE SEQUENCE</scope>
    <source>
        <strain evidence="6">10037</strain>
    </source>
</reference>
<evidence type="ECO:0000256" key="4">
    <source>
        <dbReference type="ARBA" id="ARBA00023136"/>
    </source>
</evidence>
<feature type="transmembrane region" description="Helical" evidence="5">
    <location>
        <begin position="135"/>
        <end position="155"/>
    </location>
</feature>
<proteinExistence type="inferred from homology"/>
<feature type="transmembrane region" description="Helical" evidence="5">
    <location>
        <begin position="20"/>
        <end position="38"/>
    </location>
</feature>
<comment type="caution">
    <text evidence="6">The sequence shown here is derived from an EMBL/GenBank/DDBJ whole genome shotgun (WGS) entry which is preliminary data.</text>
</comment>
<dbReference type="GO" id="GO:0043953">
    <property type="term" value="P:protein transport by the Tat complex"/>
    <property type="evidence" value="ECO:0007669"/>
    <property type="project" value="UniProtKB-UniRule"/>
</dbReference>
<dbReference type="GO" id="GO:0033281">
    <property type="term" value="C:TAT protein transport complex"/>
    <property type="evidence" value="ECO:0007669"/>
    <property type="project" value="UniProtKB-UniRule"/>
</dbReference>
<evidence type="ECO:0000256" key="3">
    <source>
        <dbReference type="ARBA" id="ARBA00022989"/>
    </source>
</evidence>
<dbReference type="PANTHER" id="PTHR30371:SF0">
    <property type="entry name" value="SEC-INDEPENDENT PROTEIN TRANSLOCASE PROTEIN TATC, CHLOROPLASTIC-RELATED"/>
    <property type="match status" value="1"/>
</dbReference>
<sequence length="270" mass="30034">MGGTGTEMSFWEHLDALRTALLKTIAVTLVFGIIAFCFKEMLFNIVLAPKDSGFITYRLLDHIGKLFGSTGGLPGFKVELINTGLAQQFITHMKTAVCAGVICASPYAVYQIFRFVSPALYENERHYAVRVAGSGYLLFMLGVAICYFIIFPLTFRFLGTYQVSPDVENLISLQSYISTLLMMCLVMGIVFEIPVLAWMFAKLGFLTADFMKKYRRHAIVVILVIAAIITPTSDIFTLLIVSLPIWLLYEASIGIVKRAGKKTGKMPDSF</sequence>
<dbReference type="PRINTS" id="PR01840">
    <property type="entry name" value="TATCFAMILY"/>
</dbReference>
<keyword evidence="3 5" id="KW-1133">Transmembrane helix</keyword>
<gene>
    <name evidence="5 6" type="primary">tatC</name>
    <name evidence="6" type="ORF">IAB93_05475</name>
</gene>
<dbReference type="NCBIfam" id="TIGR00945">
    <property type="entry name" value="tatC"/>
    <property type="match status" value="1"/>
</dbReference>
<evidence type="ECO:0000313" key="7">
    <source>
        <dbReference type="Proteomes" id="UP000823597"/>
    </source>
</evidence>
<keyword evidence="5" id="KW-0653">Protein transport</keyword>
<dbReference type="PANTHER" id="PTHR30371">
    <property type="entry name" value="SEC-INDEPENDENT PROTEIN TRANSLOCASE PROTEIN TATC"/>
    <property type="match status" value="1"/>
</dbReference>
<dbReference type="EMBL" id="JADIME010000057">
    <property type="protein sequence ID" value="MBO8465430.1"/>
    <property type="molecule type" value="Genomic_DNA"/>
</dbReference>
<comment type="function">
    <text evidence="5">Part of the twin-arginine translocation (Tat) system that transports large folded proteins containing a characteristic twin-arginine motif in their signal peptide across membranes.</text>
</comment>
<keyword evidence="2 5" id="KW-0812">Transmembrane</keyword>
<keyword evidence="4 5" id="KW-0472">Membrane</keyword>